<dbReference type="GO" id="GO:0003677">
    <property type="term" value="F:DNA binding"/>
    <property type="evidence" value="ECO:0007669"/>
    <property type="project" value="UniProtKB-UniRule"/>
</dbReference>
<evidence type="ECO:0000313" key="5">
    <source>
        <dbReference type="Proteomes" id="UP000196240"/>
    </source>
</evidence>
<dbReference type="Pfam" id="PF00440">
    <property type="entry name" value="TetR_N"/>
    <property type="match status" value="1"/>
</dbReference>
<organism evidence="4 5">
    <name type="scientific">Acinetobacter johnsonii</name>
    <dbReference type="NCBI Taxonomy" id="40214"/>
    <lineage>
        <taxon>Bacteria</taxon>
        <taxon>Pseudomonadati</taxon>
        <taxon>Pseudomonadota</taxon>
        <taxon>Gammaproteobacteria</taxon>
        <taxon>Moraxellales</taxon>
        <taxon>Moraxellaceae</taxon>
        <taxon>Acinetobacter</taxon>
    </lineage>
</organism>
<sequence length="223" mass="26101">MTYQKASQMTNDCKKLKKVLTGRPTRQDSEALHQHLLKIASVYFLENGFQASSIEGIAKKAQVSKLTIYRQYQNKTNLFIAVIQAGVKQYIDDIRDWSKNKTVNAESLYELGIFIATRWFSLENIRLMRITIPEVQRIQKLSDMINTLMMQSRQPVEEFLEQLNQQDGYHLENVGTATIQFIQLCVFGHYYLLRDESYLPNTEQLQENIQNTVRLFLNGYRTF</sequence>
<accession>A0A1R7QE44</accession>
<evidence type="ECO:0000256" key="1">
    <source>
        <dbReference type="ARBA" id="ARBA00023125"/>
    </source>
</evidence>
<dbReference type="Pfam" id="PF14246">
    <property type="entry name" value="TetR_C_7"/>
    <property type="match status" value="1"/>
</dbReference>
<dbReference type="InterPro" id="IPR039536">
    <property type="entry name" value="TetR_C_Proteobacteria"/>
</dbReference>
<dbReference type="RefSeq" id="WP_087012968.1">
    <property type="nucleotide sequence ID" value="NZ_FUUY01000006.1"/>
</dbReference>
<proteinExistence type="predicted"/>
<feature type="DNA-binding region" description="H-T-H motif" evidence="2">
    <location>
        <begin position="53"/>
        <end position="72"/>
    </location>
</feature>
<dbReference type="EMBL" id="FUUY01000006">
    <property type="protein sequence ID" value="SJX22436.1"/>
    <property type="molecule type" value="Genomic_DNA"/>
</dbReference>
<dbReference type="InterPro" id="IPR001647">
    <property type="entry name" value="HTH_TetR"/>
</dbReference>
<feature type="domain" description="HTH tetR-type" evidence="3">
    <location>
        <begin position="30"/>
        <end position="90"/>
    </location>
</feature>
<dbReference type="PROSITE" id="PS50977">
    <property type="entry name" value="HTH_TETR_2"/>
    <property type="match status" value="1"/>
</dbReference>
<dbReference type="PRINTS" id="PR00455">
    <property type="entry name" value="HTHTETR"/>
</dbReference>
<protein>
    <submittedName>
        <fullName evidence="4">DNA-binding transcriptional repressor AcrR</fullName>
    </submittedName>
</protein>
<evidence type="ECO:0000256" key="2">
    <source>
        <dbReference type="PROSITE-ProRule" id="PRU00335"/>
    </source>
</evidence>
<dbReference type="PANTHER" id="PTHR43479">
    <property type="entry name" value="ACREF/ENVCD OPERON REPRESSOR-RELATED"/>
    <property type="match status" value="1"/>
</dbReference>
<evidence type="ECO:0000313" key="4">
    <source>
        <dbReference type="EMBL" id="SJX22436.1"/>
    </source>
</evidence>
<evidence type="ECO:0000259" key="3">
    <source>
        <dbReference type="PROSITE" id="PS50977"/>
    </source>
</evidence>
<reference evidence="4 5" key="1">
    <citation type="submission" date="2017-02" db="EMBL/GenBank/DDBJ databases">
        <authorList>
            <person name="Peterson S.W."/>
        </authorList>
    </citation>
    <scope>NUCLEOTIDE SEQUENCE [LARGE SCALE GENOMIC DNA]</scope>
    <source>
        <strain evidence="4">C6</strain>
    </source>
</reference>
<dbReference type="Proteomes" id="UP000196240">
    <property type="component" value="Unassembled WGS sequence"/>
</dbReference>
<dbReference type="SUPFAM" id="SSF46689">
    <property type="entry name" value="Homeodomain-like"/>
    <property type="match status" value="1"/>
</dbReference>
<dbReference type="Gene3D" id="1.10.357.10">
    <property type="entry name" value="Tetracycline Repressor, domain 2"/>
    <property type="match status" value="1"/>
</dbReference>
<gene>
    <name evidence="4" type="ORF">ACNJC6_02078</name>
</gene>
<keyword evidence="1 2" id="KW-0238">DNA-binding</keyword>
<dbReference type="InterPro" id="IPR050624">
    <property type="entry name" value="HTH-type_Tx_Regulator"/>
</dbReference>
<name>A0A1R7QE44_ACIJO</name>
<dbReference type="AlphaFoldDB" id="A0A1R7QE44"/>
<dbReference type="InterPro" id="IPR009057">
    <property type="entry name" value="Homeodomain-like_sf"/>
</dbReference>
<dbReference type="PANTHER" id="PTHR43479:SF11">
    <property type="entry name" value="ACREF_ENVCD OPERON REPRESSOR-RELATED"/>
    <property type="match status" value="1"/>
</dbReference>